<dbReference type="AlphaFoldDB" id="A0A1J5S0T3"/>
<dbReference type="InterPro" id="IPR036390">
    <property type="entry name" value="WH_DNA-bd_sf"/>
</dbReference>
<dbReference type="InterPro" id="IPR005119">
    <property type="entry name" value="LysR_subst-bd"/>
</dbReference>
<accession>A0A1J5S0T3</accession>
<comment type="caution">
    <text evidence="6">The sequence shown here is derived from an EMBL/GenBank/DDBJ whole genome shotgun (WGS) entry which is preliminary data.</text>
</comment>
<keyword evidence="3" id="KW-0238">DNA-binding</keyword>
<dbReference type="InterPro" id="IPR000847">
    <property type="entry name" value="LysR_HTH_N"/>
</dbReference>
<comment type="similarity">
    <text evidence="1">Belongs to the LysR transcriptional regulatory family.</text>
</comment>
<dbReference type="SUPFAM" id="SSF46785">
    <property type="entry name" value="Winged helix' DNA-binding domain"/>
    <property type="match status" value="1"/>
</dbReference>
<dbReference type="GO" id="GO:0000976">
    <property type="term" value="F:transcription cis-regulatory region binding"/>
    <property type="evidence" value="ECO:0007669"/>
    <property type="project" value="TreeGrafter"/>
</dbReference>
<name>A0A1J5S0T3_9ZZZZ</name>
<keyword evidence="4" id="KW-0804">Transcription</keyword>
<keyword evidence="2" id="KW-0805">Transcription regulation</keyword>
<reference evidence="6" key="1">
    <citation type="submission" date="2016-10" db="EMBL/GenBank/DDBJ databases">
        <title>Sequence of Gallionella enrichment culture.</title>
        <authorList>
            <person name="Poehlein A."/>
            <person name="Muehling M."/>
            <person name="Daniel R."/>
        </authorList>
    </citation>
    <scope>NUCLEOTIDE SEQUENCE</scope>
</reference>
<proteinExistence type="inferred from homology"/>
<gene>
    <name evidence="6" type="primary">cysL_2</name>
    <name evidence="6" type="ORF">GALL_158590</name>
</gene>
<dbReference type="SUPFAM" id="SSF53850">
    <property type="entry name" value="Periplasmic binding protein-like II"/>
    <property type="match status" value="1"/>
</dbReference>
<dbReference type="Gene3D" id="3.40.190.290">
    <property type="match status" value="1"/>
</dbReference>
<dbReference type="Pfam" id="PF00126">
    <property type="entry name" value="HTH_1"/>
    <property type="match status" value="1"/>
</dbReference>
<dbReference type="PANTHER" id="PTHR30126:SF39">
    <property type="entry name" value="HTH-TYPE TRANSCRIPTIONAL REGULATOR CYSL"/>
    <property type="match status" value="1"/>
</dbReference>
<sequence length="296" mass="31622">MTLDQLRIFVAVAERQHMTQAAKALHLAQSAVSHAVAALEERHQTRLFERVGRRIVLTEAGAVLLTEARAVLAQAEAADLALSDFGALRRGTLSVLASQTIAGYWLPRHLMAFHDSFPQITVRLGIRNTAQVAQAVEEGSAELGFVEGTLPASGLIATPVARDQLVIVVGNRHPWAGAAAPTPAQLMAGEWILREPGSGTRSAFEQALPRFGLAAADLNIIMEFPSNESVRAAVEAGQAATALSASVAAAGIEAGLLHAVDFPLPDRQFFLLRHPTRYRTRAALALARMVWPDGKA</sequence>
<evidence type="ECO:0000313" key="6">
    <source>
        <dbReference type="EMBL" id="OIR02001.1"/>
    </source>
</evidence>
<evidence type="ECO:0000256" key="4">
    <source>
        <dbReference type="ARBA" id="ARBA00023163"/>
    </source>
</evidence>
<feature type="domain" description="HTH lysR-type" evidence="5">
    <location>
        <begin position="1"/>
        <end position="58"/>
    </location>
</feature>
<dbReference type="Pfam" id="PF03466">
    <property type="entry name" value="LysR_substrate"/>
    <property type="match status" value="1"/>
</dbReference>
<dbReference type="GO" id="GO:0003700">
    <property type="term" value="F:DNA-binding transcription factor activity"/>
    <property type="evidence" value="ECO:0007669"/>
    <property type="project" value="InterPro"/>
</dbReference>
<dbReference type="FunFam" id="1.10.10.10:FF:000001">
    <property type="entry name" value="LysR family transcriptional regulator"/>
    <property type="match status" value="1"/>
</dbReference>
<dbReference type="Gene3D" id="1.10.10.10">
    <property type="entry name" value="Winged helix-like DNA-binding domain superfamily/Winged helix DNA-binding domain"/>
    <property type="match status" value="1"/>
</dbReference>
<dbReference type="EMBL" id="MLJW01000078">
    <property type="protein sequence ID" value="OIR02001.1"/>
    <property type="molecule type" value="Genomic_DNA"/>
</dbReference>
<organism evidence="6">
    <name type="scientific">mine drainage metagenome</name>
    <dbReference type="NCBI Taxonomy" id="410659"/>
    <lineage>
        <taxon>unclassified sequences</taxon>
        <taxon>metagenomes</taxon>
        <taxon>ecological metagenomes</taxon>
    </lineage>
</organism>
<dbReference type="PANTHER" id="PTHR30126">
    <property type="entry name" value="HTH-TYPE TRANSCRIPTIONAL REGULATOR"/>
    <property type="match status" value="1"/>
</dbReference>
<protein>
    <submittedName>
        <fullName evidence="6">HTH-type transcriptional regulator CysL</fullName>
    </submittedName>
</protein>
<evidence type="ECO:0000256" key="1">
    <source>
        <dbReference type="ARBA" id="ARBA00009437"/>
    </source>
</evidence>
<dbReference type="InterPro" id="IPR036388">
    <property type="entry name" value="WH-like_DNA-bd_sf"/>
</dbReference>
<dbReference type="PROSITE" id="PS50931">
    <property type="entry name" value="HTH_LYSR"/>
    <property type="match status" value="1"/>
</dbReference>
<dbReference type="PRINTS" id="PR00039">
    <property type="entry name" value="HTHLYSR"/>
</dbReference>
<dbReference type="CDD" id="cd08420">
    <property type="entry name" value="PBP2_CysL_like"/>
    <property type="match status" value="1"/>
</dbReference>
<evidence type="ECO:0000256" key="3">
    <source>
        <dbReference type="ARBA" id="ARBA00023125"/>
    </source>
</evidence>
<evidence type="ECO:0000256" key="2">
    <source>
        <dbReference type="ARBA" id="ARBA00023015"/>
    </source>
</evidence>
<evidence type="ECO:0000259" key="5">
    <source>
        <dbReference type="PROSITE" id="PS50931"/>
    </source>
</evidence>